<accession>A0ABT7AY89</accession>
<dbReference type="InterPro" id="IPR027417">
    <property type="entry name" value="P-loop_NTPase"/>
</dbReference>
<feature type="transmembrane region" description="Helical" evidence="7">
    <location>
        <begin position="163"/>
        <end position="191"/>
    </location>
</feature>
<evidence type="ECO:0000259" key="8">
    <source>
        <dbReference type="PROSITE" id="PS50893"/>
    </source>
</evidence>
<keyword evidence="11" id="KW-1185">Reference proteome</keyword>
<dbReference type="PROSITE" id="PS50893">
    <property type="entry name" value="ABC_TRANSPORTER_2"/>
    <property type="match status" value="1"/>
</dbReference>
<evidence type="ECO:0000256" key="7">
    <source>
        <dbReference type="SAM" id="Phobius"/>
    </source>
</evidence>
<feature type="transmembrane region" description="Helical" evidence="7">
    <location>
        <begin position="286"/>
        <end position="303"/>
    </location>
</feature>
<dbReference type="InterPro" id="IPR011527">
    <property type="entry name" value="ABC1_TM_dom"/>
</dbReference>
<feature type="transmembrane region" description="Helical" evidence="7">
    <location>
        <begin position="74"/>
        <end position="91"/>
    </location>
</feature>
<keyword evidence="2 7" id="KW-0812">Transmembrane</keyword>
<keyword evidence="4 10" id="KW-0067">ATP-binding</keyword>
<dbReference type="InterPro" id="IPR003439">
    <property type="entry name" value="ABC_transporter-like_ATP-bd"/>
</dbReference>
<evidence type="ECO:0000256" key="5">
    <source>
        <dbReference type="ARBA" id="ARBA00022989"/>
    </source>
</evidence>
<dbReference type="PANTHER" id="PTHR43394">
    <property type="entry name" value="ATP-DEPENDENT PERMEASE MDL1, MITOCHONDRIAL"/>
    <property type="match status" value="1"/>
</dbReference>
<dbReference type="InterPro" id="IPR039421">
    <property type="entry name" value="Type_1_exporter"/>
</dbReference>
<dbReference type="SMART" id="SM00382">
    <property type="entry name" value="AAA"/>
    <property type="match status" value="1"/>
</dbReference>
<evidence type="ECO:0000313" key="11">
    <source>
        <dbReference type="Proteomes" id="UP001235303"/>
    </source>
</evidence>
<feature type="transmembrane region" description="Helical" evidence="7">
    <location>
        <begin position="33"/>
        <end position="53"/>
    </location>
</feature>
<keyword evidence="5 7" id="KW-1133">Transmembrane helix</keyword>
<dbReference type="Gene3D" id="3.40.50.300">
    <property type="entry name" value="P-loop containing nucleotide triphosphate hydrolases"/>
    <property type="match status" value="1"/>
</dbReference>
<comment type="caution">
    <text evidence="10">The sequence shown here is derived from an EMBL/GenBank/DDBJ whole genome shotgun (WGS) entry which is preliminary data.</text>
</comment>
<dbReference type="Gene3D" id="1.20.1560.10">
    <property type="entry name" value="ABC transporter type 1, transmembrane domain"/>
    <property type="match status" value="1"/>
</dbReference>
<comment type="subcellular location">
    <subcellularLocation>
        <location evidence="1">Cell membrane</location>
        <topology evidence="1">Multi-pass membrane protein</topology>
    </subcellularLocation>
</comment>
<evidence type="ECO:0000256" key="4">
    <source>
        <dbReference type="ARBA" id="ARBA00022840"/>
    </source>
</evidence>
<keyword evidence="6 7" id="KW-0472">Membrane</keyword>
<organism evidence="10 11">
    <name type="scientific">Roseofilum acuticapitatum BLCC-M154</name>
    <dbReference type="NCBI Taxonomy" id="3022444"/>
    <lineage>
        <taxon>Bacteria</taxon>
        <taxon>Bacillati</taxon>
        <taxon>Cyanobacteriota</taxon>
        <taxon>Cyanophyceae</taxon>
        <taxon>Desertifilales</taxon>
        <taxon>Desertifilaceae</taxon>
        <taxon>Roseofilum</taxon>
        <taxon>Roseofilum acuticapitatum</taxon>
    </lineage>
</organism>
<protein>
    <submittedName>
        <fullName evidence="10">ABC transporter ATP-binding protein</fullName>
    </submittedName>
</protein>
<dbReference type="PROSITE" id="PS50929">
    <property type="entry name" value="ABC_TM1F"/>
    <property type="match status" value="1"/>
</dbReference>
<feature type="domain" description="ABC transmembrane type-1" evidence="9">
    <location>
        <begin position="36"/>
        <end position="322"/>
    </location>
</feature>
<keyword evidence="3" id="KW-0547">Nucleotide-binding</keyword>
<gene>
    <name evidence="10" type="ORF">PMG71_20695</name>
</gene>
<dbReference type="SUPFAM" id="SSF52540">
    <property type="entry name" value="P-loop containing nucleoside triphosphate hydrolases"/>
    <property type="match status" value="1"/>
</dbReference>
<evidence type="ECO:0000256" key="1">
    <source>
        <dbReference type="ARBA" id="ARBA00004651"/>
    </source>
</evidence>
<evidence type="ECO:0000256" key="6">
    <source>
        <dbReference type="ARBA" id="ARBA00023136"/>
    </source>
</evidence>
<dbReference type="GO" id="GO:0005524">
    <property type="term" value="F:ATP binding"/>
    <property type="evidence" value="ECO:0007669"/>
    <property type="project" value="UniProtKB-KW"/>
</dbReference>
<evidence type="ECO:0000313" key="10">
    <source>
        <dbReference type="EMBL" id="MDJ1171851.1"/>
    </source>
</evidence>
<feature type="domain" description="ABC transporter" evidence="8">
    <location>
        <begin position="357"/>
        <end position="598"/>
    </location>
</feature>
<dbReference type="InterPro" id="IPR003593">
    <property type="entry name" value="AAA+_ATPase"/>
</dbReference>
<evidence type="ECO:0000256" key="3">
    <source>
        <dbReference type="ARBA" id="ARBA00022741"/>
    </source>
</evidence>
<name>A0ABT7AY89_9CYAN</name>
<dbReference type="InterPro" id="IPR036640">
    <property type="entry name" value="ABC1_TM_sf"/>
</dbReference>
<evidence type="ECO:0000259" key="9">
    <source>
        <dbReference type="PROSITE" id="PS50929"/>
    </source>
</evidence>
<proteinExistence type="predicted"/>
<dbReference type="EMBL" id="JAQOSP010000132">
    <property type="protein sequence ID" value="MDJ1171851.1"/>
    <property type="molecule type" value="Genomic_DNA"/>
</dbReference>
<dbReference type="Pfam" id="PF00005">
    <property type="entry name" value="ABC_tran"/>
    <property type="match status" value="1"/>
</dbReference>
<dbReference type="SUPFAM" id="SSF90123">
    <property type="entry name" value="ABC transporter transmembrane region"/>
    <property type="match status" value="1"/>
</dbReference>
<dbReference type="PANTHER" id="PTHR43394:SF1">
    <property type="entry name" value="ATP-BINDING CASSETTE SUB-FAMILY B MEMBER 10, MITOCHONDRIAL"/>
    <property type="match status" value="1"/>
</dbReference>
<evidence type="ECO:0000256" key="2">
    <source>
        <dbReference type="ARBA" id="ARBA00022692"/>
    </source>
</evidence>
<sequence>MNRIATITSRLQRLLYLRKAVQLVWESTPKLTLANLVLVFLQSVLPLVSLYLTKLIIDRITEGIATPQTSLQPVLLLIVIAALVAILGDGLRSLAGWVSEAQSQIVTDYVQNLLHAKSIEVDLEYYENAQYYDFLHQAQTEAAYRPTVIVNRFIQLGNSSLSLIGIGLLLFSFDWAIALILIIAAIPVFLVRLKFSQQLYRQWQQWTPQERMAYYYSSLITQVDHAKEIRLFDLGELFGRRFNTLRQSIRQQRISLSARRSFAESITQSSATLAVFTAFALMADRAIMGAITIGSVVMYYQAFQRGQTLLRESLSYLASLYENSLFLSNFYQFLDLKPTIISPPHPVPLPASIPGKIEFDRVSFSYPHSQRSVLEDIHFTIEPGETIAIVGENGAGKTTLIKLLCRLYDPTAGSIRLDGIDLRDLSPTEVRKNISIVFQDYAHYHLTVQENIGVGDIQNWDNLSQIQRAAQWAKIDQTIAKLPQGYDTILGKQFINGEELSIGEWQKVAIARSFLSQYHPILVLDEPTSALDPQAEAEILEQLNQLTQKRTSIIISHRLSTVKFADRILVLKEGKIVETGSHRQLMEQSGIYATLFNTQAHYYR</sequence>
<dbReference type="Proteomes" id="UP001235303">
    <property type="component" value="Unassembled WGS sequence"/>
</dbReference>
<dbReference type="RefSeq" id="WP_283755605.1">
    <property type="nucleotide sequence ID" value="NZ_JAQOSP010000132.1"/>
</dbReference>
<reference evidence="10 11" key="1">
    <citation type="submission" date="2023-01" db="EMBL/GenBank/DDBJ databases">
        <title>Novel diversity within Roseofilum (Cyanobacteria; Desertifilaceae) from marine benthic mats with descriptions of four novel species.</title>
        <authorList>
            <person name="Wang Y."/>
            <person name="Berthold D.E."/>
            <person name="Hu J."/>
            <person name="Lefler F.W."/>
            <person name="Laughinghouse H.D. IV."/>
        </authorList>
    </citation>
    <scope>NUCLEOTIDE SEQUENCE [LARGE SCALE GENOMIC DNA]</scope>
    <source>
        <strain evidence="10 11">BLCC-M154</strain>
    </source>
</reference>
<dbReference type="Pfam" id="PF00664">
    <property type="entry name" value="ABC_membrane"/>
    <property type="match status" value="1"/>
</dbReference>